<dbReference type="InterPro" id="IPR042099">
    <property type="entry name" value="ANL_N_sf"/>
</dbReference>
<dbReference type="PANTHER" id="PTHR43767:SF1">
    <property type="entry name" value="NONRIBOSOMAL PEPTIDE SYNTHASE PES1 (EUROFUNG)-RELATED"/>
    <property type="match status" value="1"/>
</dbReference>
<evidence type="ECO:0000259" key="2">
    <source>
        <dbReference type="Pfam" id="PF13193"/>
    </source>
</evidence>
<dbReference type="InterPro" id="IPR025110">
    <property type="entry name" value="AMP-bd_C"/>
</dbReference>
<dbReference type="GO" id="GO:0016878">
    <property type="term" value="F:acid-thiol ligase activity"/>
    <property type="evidence" value="ECO:0007669"/>
    <property type="project" value="UniProtKB-ARBA"/>
</dbReference>
<gene>
    <name evidence="3" type="primary">aas_12</name>
    <name evidence="3" type="ORF">SDC9_165033</name>
</gene>
<dbReference type="Pfam" id="PF00501">
    <property type="entry name" value="AMP-binding"/>
    <property type="match status" value="1"/>
</dbReference>
<evidence type="ECO:0000259" key="1">
    <source>
        <dbReference type="Pfam" id="PF00501"/>
    </source>
</evidence>
<evidence type="ECO:0000313" key="3">
    <source>
        <dbReference type="EMBL" id="MPN17678.1"/>
    </source>
</evidence>
<dbReference type="PANTHER" id="PTHR43767">
    <property type="entry name" value="LONG-CHAIN-FATTY-ACID--COA LIGASE"/>
    <property type="match status" value="1"/>
</dbReference>
<feature type="domain" description="AMP-binding enzyme C-terminal" evidence="2">
    <location>
        <begin position="131"/>
        <end position="191"/>
    </location>
</feature>
<name>A0A645FT99_9ZZZZ</name>
<dbReference type="EMBL" id="VSSQ01064856">
    <property type="protein sequence ID" value="MPN17678.1"/>
    <property type="molecule type" value="Genomic_DNA"/>
</dbReference>
<dbReference type="AlphaFoldDB" id="A0A645FT99"/>
<dbReference type="Gene3D" id="3.40.50.12780">
    <property type="entry name" value="N-terminal domain of ligase-like"/>
    <property type="match status" value="1"/>
</dbReference>
<dbReference type="Pfam" id="PF13193">
    <property type="entry name" value="AMP-binding_C"/>
    <property type="match status" value="1"/>
</dbReference>
<dbReference type="Gene3D" id="3.30.300.30">
    <property type="match status" value="1"/>
</dbReference>
<dbReference type="InterPro" id="IPR045851">
    <property type="entry name" value="AMP-bd_C_sf"/>
</dbReference>
<accession>A0A645FT99</accession>
<dbReference type="SUPFAM" id="SSF56801">
    <property type="entry name" value="Acetyl-CoA synthetase-like"/>
    <property type="match status" value="1"/>
</dbReference>
<protein>
    <submittedName>
        <fullName evidence="3">Bifunctional protein Aas</fullName>
    </submittedName>
</protein>
<dbReference type="InterPro" id="IPR050237">
    <property type="entry name" value="ATP-dep_AMP-bd_enzyme"/>
</dbReference>
<sequence length="213" mass="23736">MTLLEGYGATETSPVISVNSHEYNRPGSTGKVIPGVKVRIENFETGEDCKVNEVGRILVKGEIVMKGYYDDSELTKEAITDGWYNTGDMGYFDEEGYLWHAGRFKRFVKIGGEMVSLVKVENTLEKLLPMGVSCCVVDVHDEKRGSSIIATVTIEVNKSELLKKMGEELPNIALPKHFIVVRDLPMMSSGKIDFRSVTKIVQEILTNPDKQNS</sequence>
<feature type="domain" description="AMP-dependent synthetase/ligase" evidence="1">
    <location>
        <begin position="3"/>
        <end position="69"/>
    </location>
</feature>
<dbReference type="InterPro" id="IPR000873">
    <property type="entry name" value="AMP-dep_synth/lig_dom"/>
</dbReference>
<comment type="caution">
    <text evidence="3">The sequence shown here is derived from an EMBL/GenBank/DDBJ whole genome shotgun (WGS) entry which is preliminary data.</text>
</comment>
<proteinExistence type="predicted"/>
<reference evidence="3" key="1">
    <citation type="submission" date="2019-08" db="EMBL/GenBank/DDBJ databases">
        <authorList>
            <person name="Kucharzyk K."/>
            <person name="Murdoch R.W."/>
            <person name="Higgins S."/>
            <person name="Loffler F."/>
        </authorList>
    </citation>
    <scope>NUCLEOTIDE SEQUENCE</scope>
</reference>
<organism evidence="3">
    <name type="scientific">bioreactor metagenome</name>
    <dbReference type="NCBI Taxonomy" id="1076179"/>
    <lineage>
        <taxon>unclassified sequences</taxon>
        <taxon>metagenomes</taxon>
        <taxon>ecological metagenomes</taxon>
    </lineage>
</organism>